<reference evidence="1 2" key="1">
    <citation type="journal article" date="2015" name="Nat. Commun.">
        <title>Outbred genome sequencing and CRISPR/Cas9 gene editing in butterflies.</title>
        <authorList>
            <person name="Li X."/>
            <person name="Fan D."/>
            <person name="Zhang W."/>
            <person name="Liu G."/>
            <person name="Zhang L."/>
            <person name="Zhao L."/>
            <person name="Fang X."/>
            <person name="Chen L."/>
            <person name="Dong Y."/>
            <person name="Chen Y."/>
            <person name="Ding Y."/>
            <person name="Zhao R."/>
            <person name="Feng M."/>
            <person name="Zhu Y."/>
            <person name="Feng Y."/>
            <person name="Jiang X."/>
            <person name="Zhu D."/>
            <person name="Xiang H."/>
            <person name="Feng X."/>
            <person name="Li S."/>
            <person name="Wang J."/>
            <person name="Zhang G."/>
            <person name="Kronforst M.R."/>
            <person name="Wang W."/>
        </authorList>
    </citation>
    <scope>NUCLEOTIDE SEQUENCE [LARGE SCALE GENOMIC DNA]</scope>
    <source>
        <strain evidence="1">Ya'a_city_454_Pm</strain>
        <tissue evidence="1">Whole body</tissue>
    </source>
</reference>
<dbReference type="InParanoid" id="A0A0N1PI70"/>
<proteinExistence type="predicted"/>
<comment type="caution">
    <text evidence="1">The sequence shown here is derived from an EMBL/GenBank/DDBJ whole genome shotgun (WGS) entry which is preliminary data.</text>
</comment>
<protein>
    <submittedName>
        <fullName evidence="1">Uncharacterized protein</fullName>
    </submittedName>
</protein>
<dbReference type="AlphaFoldDB" id="A0A0N1PI70"/>
<accession>A0A0N1PI70</accession>
<evidence type="ECO:0000313" key="2">
    <source>
        <dbReference type="Proteomes" id="UP000053240"/>
    </source>
</evidence>
<name>A0A0N1PI70_PAPMA</name>
<evidence type="ECO:0000313" key="1">
    <source>
        <dbReference type="EMBL" id="KPJ21107.1"/>
    </source>
</evidence>
<gene>
    <name evidence="1" type="ORF">RR48_00398</name>
</gene>
<dbReference type="Proteomes" id="UP000053240">
    <property type="component" value="Unassembled WGS sequence"/>
</dbReference>
<sequence>MRARAWTEPVVDETELKTRDTPHVALRLIRNELPKQVDEKGESTGLAAYEELLEARVRDLSIALNMSTALALAEFIEDEIIAPPMPLEVTSKQYNIVTI</sequence>
<organism evidence="1 2">
    <name type="scientific">Papilio machaon</name>
    <name type="common">Old World swallowtail butterfly</name>
    <dbReference type="NCBI Taxonomy" id="76193"/>
    <lineage>
        <taxon>Eukaryota</taxon>
        <taxon>Metazoa</taxon>
        <taxon>Ecdysozoa</taxon>
        <taxon>Arthropoda</taxon>
        <taxon>Hexapoda</taxon>
        <taxon>Insecta</taxon>
        <taxon>Pterygota</taxon>
        <taxon>Neoptera</taxon>
        <taxon>Endopterygota</taxon>
        <taxon>Lepidoptera</taxon>
        <taxon>Glossata</taxon>
        <taxon>Ditrysia</taxon>
        <taxon>Papilionoidea</taxon>
        <taxon>Papilionidae</taxon>
        <taxon>Papilioninae</taxon>
        <taxon>Papilio</taxon>
    </lineage>
</organism>
<keyword evidence="2" id="KW-1185">Reference proteome</keyword>
<dbReference type="EMBL" id="LADJ01023756">
    <property type="protein sequence ID" value="KPJ21107.1"/>
    <property type="molecule type" value="Genomic_DNA"/>
</dbReference>